<dbReference type="Proteomes" id="UP000075321">
    <property type="component" value="Unassembled WGS sequence"/>
</dbReference>
<dbReference type="PATRIC" id="fig|1008153.3.peg.1732"/>
<dbReference type="Gene3D" id="3.40.190.10">
    <property type="entry name" value="Periplasmic binding protein-like II"/>
    <property type="match status" value="1"/>
</dbReference>
<dbReference type="SUPFAM" id="SSF53850">
    <property type="entry name" value="Periplasmic binding protein-like II"/>
    <property type="match status" value="2"/>
</dbReference>
<gene>
    <name evidence="6" type="ORF">HAPAU_17040</name>
</gene>
<evidence type="ECO:0000256" key="3">
    <source>
        <dbReference type="ARBA" id="ARBA00022729"/>
    </source>
</evidence>
<name>A0A151AG87_9EURY</name>
<evidence type="ECO:0000313" key="6">
    <source>
        <dbReference type="EMBL" id="KYH26605.1"/>
    </source>
</evidence>
<evidence type="ECO:0000259" key="5">
    <source>
        <dbReference type="Pfam" id="PF00496"/>
    </source>
</evidence>
<evidence type="ECO:0000313" key="7">
    <source>
        <dbReference type="Proteomes" id="UP000075321"/>
    </source>
</evidence>
<dbReference type="EMBL" id="LTAZ01000004">
    <property type="protein sequence ID" value="KYH26605.1"/>
    <property type="molecule type" value="Genomic_DNA"/>
</dbReference>
<dbReference type="GO" id="GO:0015833">
    <property type="term" value="P:peptide transport"/>
    <property type="evidence" value="ECO:0007669"/>
    <property type="project" value="TreeGrafter"/>
</dbReference>
<reference evidence="6 7" key="1">
    <citation type="submission" date="2016-02" db="EMBL/GenBank/DDBJ databases">
        <title>Genome sequence of Halalkalicoccus paucihalophilus DSM 24557.</title>
        <authorList>
            <person name="Poehlein A."/>
            <person name="Daniel R."/>
        </authorList>
    </citation>
    <scope>NUCLEOTIDE SEQUENCE [LARGE SCALE GENOMIC DNA]</scope>
    <source>
        <strain evidence="6 7">DSM 24557</strain>
    </source>
</reference>
<dbReference type="AlphaFoldDB" id="A0A151AG87"/>
<organism evidence="6 7">
    <name type="scientific">Halalkalicoccus paucihalophilus</name>
    <dbReference type="NCBI Taxonomy" id="1008153"/>
    <lineage>
        <taxon>Archaea</taxon>
        <taxon>Methanobacteriati</taxon>
        <taxon>Methanobacteriota</taxon>
        <taxon>Stenosarchaea group</taxon>
        <taxon>Halobacteria</taxon>
        <taxon>Halobacteriales</taxon>
        <taxon>Halococcaceae</taxon>
        <taxon>Halalkalicoccus</taxon>
    </lineage>
</organism>
<evidence type="ECO:0000256" key="2">
    <source>
        <dbReference type="ARBA" id="ARBA00022448"/>
    </source>
</evidence>
<protein>
    <submittedName>
        <fullName evidence="6">Bacterial extracellular solute-binding protein, family 5 middle</fullName>
    </submittedName>
</protein>
<evidence type="ECO:0000256" key="4">
    <source>
        <dbReference type="SAM" id="MobiDB-lite"/>
    </source>
</evidence>
<accession>A0A151AG87</accession>
<dbReference type="RefSeq" id="WP_066381438.1">
    <property type="nucleotide sequence ID" value="NZ_LTAZ01000004.1"/>
</dbReference>
<dbReference type="InterPro" id="IPR039424">
    <property type="entry name" value="SBP_5"/>
</dbReference>
<dbReference type="PANTHER" id="PTHR30290">
    <property type="entry name" value="PERIPLASMIC BINDING COMPONENT OF ABC TRANSPORTER"/>
    <property type="match status" value="1"/>
</dbReference>
<proteinExistence type="inferred from homology"/>
<evidence type="ECO:0000256" key="1">
    <source>
        <dbReference type="ARBA" id="ARBA00005695"/>
    </source>
</evidence>
<dbReference type="Pfam" id="PF00496">
    <property type="entry name" value="SBP_bac_5"/>
    <property type="match status" value="1"/>
</dbReference>
<dbReference type="PANTHER" id="PTHR30290:SF9">
    <property type="entry name" value="OLIGOPEPTIDE-BINDING PROTEIN APPA"/>
    <property type="match status" value="1"/>
</dbReference>
<dbReference type="Gene3D" id="3.10.105.10">
    <property type="entry name" value="Dipeptide-binding Protein, Domain 3"/>
    <property type="match status" value="2"/>
</dbReference>
<feature type="compositionally biased region" description="Gly residues" evidence="4">
    <location>
        <begin position="550"/>
        <end position="559"/>
    </location>
</feature>
<feature type="domain" description="Solute-binding protein family 5" evidence="5">
    <location>
        <begin position="262"/>
        <end position="582"/>
    </location>
</feature>
<dbReference type="InterPro" id="IPR000914">
    <property type="entry name" value="SBP_5_dom"/>
</dbReference>
<dbReference type="GO" id="GO:1904680">
    <property type="term" value="F:peptide transmembrane transporter activity"/>
    <property type="evidence" value="ECO:0007669"/>
    <property type="project" value="TreeGrafter"/>
</dbReference>
<dbReference type="OrthoDB" id="233597at2157"/>
<sequence>MTVPTGPIGRRALLSGAAGALTASAGCLNRFQASVDRDTPEQVSVSIMTLPADEDPVPVRISHHLAETFAAAGIDVGLQPVTAEKLWRNVLLNQDFDLYIGQHPGHYDPDYLYGLLHSRFSEEPGWQNPFGYVNVPGMDDPLETQRRATDGTRSGALSALVEAVREEAPIAVVAYPEESRAIRTDRYFGWGYRSLESPLGYLGLQERNAAGRGSRAADTLRLGTMNRRVTHNLNPLAVEYRDRWIVTGLLYDPIGRYVDGGIEPWLADNWSWGDDRLRVRLREGLSWHDGQNLTTADVAFTYRLLRDTTYTDENPTVPAPCFRARSLLVEAVEAIDDRTLEFSIDASREVGLRALTVPVLPRHVWEERTGLTSIAGFDLDNVTEALVADNMDPVGSGPLRFEAATPDARLELVRNDEHFLVDLSDGSLPAFAGGPPYQRLVFVYSPSEANIVEGVQAGDLDASAIALAPTEIRRAEEASEVELATEPTSAYYHVGFNGRNAPLSNPRFRRALSRLLDREFLRTEAFEGHATPAFSPIAVGGPSDEWHSGHGAGFVGENGTGTVEPEVAHELFREAGYIYNEAGELVVR</sequence>
<keyword evidence="7" id="KW-1185">Reference proteome</keyword>
<keyword evidence="3" id="KW-0732">Signal</keyword>
<comment type="similarity">
    <text evidence="1">Belongs to the bacterial solute-binding protein 5 family.</text>
</comment>
<feature type="region of interest" description="Disordered" evidence="4">
    <location>
        <begin position="532"/>
        <end position="560"/>
    </location>
</feature>
<comment type="caution">
    <text evidence="6">The sequence shown here is derived from an EMBL/GenBank/DDBJ whole genome shotgun (WGS) entry which is preliminary data.</text>
</comment>
<keyword evidence="2" id="KW-0813">Transport</keyword>